<comment type="subcellular location">
    <subcellularLocation>
        <location evidence="6">Cytoplasm</location>
    </subcellularLocation>
</comment>
<dbReference type="GO" id="GO:0005829">
    <property type="term" value="C:cytosol"/>
    <property type="evidence" value="ECO:0007669"/>
    <property type="project" value="TreeGrafter"/>
</dbReference>
<evidence type="ECO:0000256" key="2">
    <source>
        <dbReference type="ARBA" id="ARBA00022552"/>
    </source>
</evidence>
<dbReference type="OrthoDB" id="9808773at2"/>
<dbReference type="PIRSF" id="PIRSF003078">
    <property type="entry name" value="GidB"/>
    <property type="match status" value="1"/>
</dbReference>
<evidence type="ECO:0000256" key="5">
    <source>
        <dbReference type="ARBA" id="ARBA00022691"/>
    </source>
</evidence>
<dbReference type="Pfam" id="PF02527">
    <property type="entry name" value="GidB"/>
    <property type="match status" value="1"/>
</dbReference>
<feature type="binding site" evidence="6">
    <location>
        <position position="142"/>
    </location>
    <ligand>
        <name>S-adenosyl-L-methionine</name>
        <dbReference type="ChEBI" id="CHEBI:59789"/>
    </ligand>
</feature>
<dbReference type="HAMAP" id="MF_00074">
    <property type="entry name" value="16SrRNA_methyltr_G"/>
    <property type="match status" value="1"/>
</dbReference>
<sequence>MTSKKPAEALIDGLVVSRETIDKLKQYQALLEKWNRSINLVARSTIQDAWERHILDSAQLMLPARAGEHWLDIGSGAGFPGLVCAIISAETHPDRKFTLLEADQRKTEFLRSVSRETSTPVTVIAERIERQASLGADIISARALAPLKHLLAHVDRHGAPGATALLLKGRTHRDEVEEALAQWRFQTQIRPSRTQEDAVVLEISEVERAE</sequence>
<keyword evidence="2 6" id="KW-0698">rRNA processing</keyword>
<dbReference type="GO" id="GO:0070043">
    <property type="term" value="F:rRNA (guanine-N7-)-methyltransferase activity"/>
    <property type="evidence" value="ECO:0007669"/>
    <property type="project" value="UniProtKB-UniRule"/>
</dbReference>
<dbReference type="STRING" id="1267768.BV394_08965"/>
<keyword evidence="4 6" id="KW-0808">Transferase</keyword>
<keyword evidence="1 6" id="KW-0963">Cytoplasm</keyword>
<dbReference type="AlphaFoldDB" id="A0A1U7DIV0"/>
<proteinExistence type="inferred from homology"/>
<organism evidence="7 8">
    <name type="scientific">Brevirhabdus pacifica</name>
    <dbReference type="NCBI Taxonomy" id="1267768"/>
    <lineage>
        <taxon>Bacteria</taxon>
        <taxon>Pseudomonadati</taxon>
        <taxon>Pseudomonadota</taxon>
        <taxon>Alphaproteobacteria</taxon>
        <taxon>Rhodobacterales</taxon>
        <taxon>Paracoccaceae</taxon>
        <taxon>Brevirhabdus</taxon>
    </lineage>
</organism>
<gene>
    <name evidence="6" type="primary">rsmG</name>
    <name evidence="7" type="ORF">BV394_08965</name>
</gene>
<evidence type="ECO:0000256" key="4">
    <source>
        <dbReference type="ARBA" id="ARBA00022679"/>
    </source>
</evidence>
<name>A0A1U7DIV0_9RHOB</name>
<evidence type="ECO:0000313" key="7">
    <source>
        <dbReference type="EMBL" id="APX89829.1"/>
    </source>
</evidence>
<reference evidence="7 8" key="1">
    <citation type="submission" date="2017-01" db="EMBL/GenBank/DDBJ databases">
        <title>Genomic analysis of Xuhuaishuia manganoxidans DY6-4.</title>
        <authorList>
            <person name="Wang X."/>
        </authorList>
    </citation>
    <scope>NUCLEOTIDE SEQUENCE [LARGE SCALE GENOMIC DNA]</scope>
    <source>
        <strain evidence="7 8">DY6-4</strain>
    </source>
</reference>
<dbReference type="EMBL" id="CP019124">
    <property type="protein sequence ID" value="APX89829.1"/>
    <property type="molecule type" value="Genomic_DNA"/>
</dbReference>
<evidence type="ECO:0000256" key="6">
    <source>
        <dbReference type="HAMAP-Rule" id="MF_00074"/>
    </source>
</evidence>
<keyword evidence="8" id="KW-1185">Reference proteome</keyword>
<comment type="caution">
    <text evidence="6">Lacks conserved residue(s) required for the propagation of feature annotation.</text>
</comment>
<feature type="binding site" evidence="6">
    <location>
        <position position="74"/>
    </location>
    <ligand>
        <name>S-adenosyl-L-methionine</name>
        <dbReference type="ChEBI" id="CHEBI:59789"/>
    </ligand>
</feature>
<comment type="similarity">
    <text evidence="6">Belongs to the methyltransferase superfamily. RNA methyltransferase RsmG family.</text>
</comment>
<dbReference type="PANTHER" id="PTHR31760">
    <property type="entry name" value="S-ADENOSYL-L-METHIONINE-DEPENDENT METHYLTRANSFERASES SUPERFAMILY PROTEIN"/>
    <property type="match status" value="1"/>
</dbReference>
<dbReference type="Proteomes" id="UP000187266">
    <property type="component" value="Chromosome"/>
</dbReference>
<dbReference type="InterPro" id="IPR029063">
    <property type="entry name" value="SAM-dependent_MTases_sf"/>
</dbReference>
<comment type="function">
    <text evidence="6">Specifically methylates the N7 position of guanine in position 527 of 16S rRNA.</text>
</comment>
<dbReference type="SUPFAM" id="SSF53335">
    <property type="entry name" value="S-adenosyl-L-methionine-dependent methyltransferases"/>
    <property type="match status" value="1"/>
</dbReference>
<dbReference type="Gene3D" id="3.40.50.150">
    <property type="entry name" value="Vaccinia Virus protein VP39"/>
    <property type="match status" value="1"/>
</dbReference>
<feature type="binding site" evidence="6">
    <location>
        <position position="79"/>
    </location>
    <ligand>
        <name>S-adenosyl-L-methionine</name>
        <dbReference type="ChEBI" id="CHEBI:59789"/>
    </ligand>
</feature>
<evidence type="ECO:0000256" key="3">
    <source>
        <dbReference type="ARBA" id="ARBA00022603"/>
    </source>
</evidence>
<dbReference type="PANTHER" id="PTHR31760:SF0">
    <property type="entry name" value="S-ADENOSYL-L-METHIONINE-DEPENDENT METHYLTRANSFERASES SUPERFAMILY PROTEIN"/>
    <property type="match status" value="1"/>
</dbReference>
<feature type="binding site" evidence="6">
    <location>
        <begin position="128"/>
        <end position="129"/>
    </location>
    <ligand>
        <name>S-adenosyl-L-methionine</name>
        <dbReference type="ChEBI" id="CHEBI:59789"/>
    </ligand>
</feature>
<dbReference type="NCBIfam" id="TIGR00138">
    <property type="entry name" value="rsmG_gidB"/>
    <property type="match status" value="1"/>
</dbReference>
<keyword evidence="3 6" id="KW-0489">Methyltransferase</keyword>
<dbReference type="RefSeq" id="WP_076979850.1">
    <property type="nucleotide sequence ID" value="NZ_CP019124.1"/>
</dbReference>
<dbReference type="InterPro" id="IPR003682">
    <property type="entry name" value="rRNA_ssu_MeTfrase_G"/>
</dbReference>
<accession>A0A1U7DIV0</accession>
<comment type="catalytic activity">
    <reaction evidence="6">
        <text>guanosine(527) in 16S rRNA + S-adenosyl-L-methionine = N(7)-methylguanosine(527) in 16S rRNA + S-adenosyl-L-homocysteine</text>
        <dbReference type="Rhea" id="RHEA:42732"/>
        <dbReference type="Rhea" id="RHEA-COMP:10209"/>
        <dbReference type="Rhea" id="RHEA-COMP:10210"/>
        <dbReference type="ChEBI" id="CHEBI:57856"/>
        <dbReference type="ChEBI" id="CHEBI:59789"/>
        <dbReference type="ChEBI" id="CHEBI:74269"/>
        <dbReference type="ChEBI" id="CHEBI:74480"/>
        <dbReference type="EC" id="2.1.1.170"/>
    </reaction>
</comment>
<accession>A0A2M9DB55</accession>
<evidence type="ECO:0000256" key="1">
    <source>
        <dbReference type="ARBA" id="ARBA00022490"/>
    </source>
</evidence>
<protein>
    <recommendedName>
        <fullName evidence="6">Ribosomal RNA small subunit methyltransferase G</fullName>
        <ecNumber evidence="6">2.1.1.170</ecNumber>
    </recommendedName>
    <alternativeName>
        <fullName evidence="6">16S rRNA 7-methylguanosine methyltransferase</fullName>
        <shortName evidence="6">16S rRNA m7G methyltransferase</shortName>
    </alternativeName>
</protein>
<dbReference type="EC" id="2.1.1.170" evidence="6"/>
<evidence type="ECO:0000313" key="8">
    <source>
        <dbReference type="Proteomes" id="UP000187266"/>
    </source>
</evidence>
<keyword evidence="5 6" id="KW-0949">S-adenosyl-L-methionine</keyword>